<dbReference type="CDD" id="cd00086">
    <property type="entry name" value="homeodomain"/>
    <property type="match status" value="1"/>
</dbReference>
<evidence type="ECO:0000259" key="5">
    <source>
        <dbReference type="PROSITE" id="PS50071"/>
    </source>
</evidence>
<dbReference type="InterPro" id="IPR001356">
    <property type="entry name" value="HD"/>
</dbReference>
<dbReference type="GO" id="GO:0005667">
    <property type="term" value="C:transcription regulator complex"/>
    <property type="evidence" value="ECO:0007669"/>
    <property type="project" value="TreeGrafter"/>
</dbReference>
<dbReference type="Gene3D" id="1.10.10.60">
    <property type="entry name" value="Homeodomain-like"/>
    <property type="match status" value="1"/>
</dbReference>
<organism evidence="6 7">
    <name type="scientific">Actinia tenebrosa</name>
    <name type="common">Australian red waratah sea anemone</name>
    <dbReference type="NCBI Taxonomy" id="6105"/>
    <lineage>
        <taxon>Eukaryota</taxon>
        <taxon>Metazoa</taxon>
        <taxon>Cnidaria</taxon>
        <taxon>Anthozoa</taxon>
        <taxon>Hexacorallia</taxon>
        <taxon>Actiniaria</taxon>
        <taxon>Actiniidae</taxon>
        <taxon>Actinia</taxon>
    </lineage>
</organism>
<dbReference type="PANTHER" id="PTHR10390">
    <property type="entry name" value="HOMEOBOX PROTEIN SIX"/>
    <property type="match status" value="1"/>
</dbReference>
<dbReference type="PANTHER" id="PTHR10390:SF61">
    <property type="entry name" value="HOMEOBOX PROTEIN SIX2"/>
    <property type="match status" value="1"/>
</dbReference>
<dbReference type="GO" id="GO:0000981">
    <property type="term" value="F:DNA-binding transcription factor activity, RNA polymerase II-specific"/>
    <property type="evidence" value="ECO:0007669"/>
    <property type="project" value="TreeGrafter"/>
</dbReference>
<dbReference type="Pfam" id="PF05920">
    <property type="entry name" value="Homeobox_KN"/>
    <property type="match status" value="1"/>
</dbReference>
<keyword evidence="3 4" id="KW-0539">Nucleus</keyword>
<feature type="DNA-binding region" description="Homeobox" evidence="4">
    <location>
        <begin position="52"/>
        <end position="114"/>
    </location>
</feature>
<dbReference type="AlphaFoldDB" id="A0A6P8H516"/>
<evidence type="ECO:0000256" key="2">
    <source>
        <dbReference type="ARBA" id="ARBA00023155"/>
    </source>
</evidence>
<protein>
    <submittedName>
        <fullName evidence="7">Homeobox protein six1a-like</fullName>
    </submittedName>
</protein>
<dbReference type="InterPro" id="IPR031701">
    <property type="entry name" value="SIX1_SD"/>
</dbReference>
<keyword evidence="1 4" id="KW-0238">DNA-binding</keyword>
<dbReference type="InterPro" id="IPR008422">
    <property type="entry name" value="KN_HD"/>
</dbReference>
<dbReference type="OrthoDB" id="5957328at2759"/>
<dbReference type="InParanoid" id="A0A6P8H516"/>
<keyword evidence="6" id="KW-1185">Reference proteome</keyword>
<dbReference type="GeneID" id="116288046"/>
<accession>A0A6P8H516</accession>
<keyword evidence="2 4" id="KW-0371">Homeobox</keyword>
<proteinExistence type="predicted"/>
<evidence type="ECO:0000256" key="1">
    <source>
        <dbReference type="ARBA" id="ARBA00023125"/>
    </source>
</evidence>
<dbReference type="GO" id="GO:0005634">
    <property type="term" value="C:nucleus"/>
    <property type="evidence" value="ECO:0007669"/>
    <property type="project" value="UniProtKB-SubCell"/>
</dbReference>
<dbReference type="GO" id="GO:0000978">
    <property type="term" value="F:RNA polymerase II cis-regulatory region sequence-specific DNA binding"/>
    <property type="evidence" value="ECO:0007669"/>
    <property type="project" value="TreeGrafter"/>
</dbReference>
<dbReference type="RefSeq" id="XP_031550618.1">
    <property type="nucleotide sequence ID" value="XM_031694758.1"/>
</dbReference>
<dbReference type="Pfam" id="PF16878">
    <property type="entry name" value="SIX1_SD"/>
    <property type="match status" value="1"/>
</dbReference>
<evidence type="ECO:0000313" key="7">
    <source>
        <dbReference type="RefSeq" id="XP_031550618.1"/>
    </source>
</evidence>
<dbReference type="InterPro" id="IPR009057">
    <property type="entry name" value="Homeodomain-like_sf"/>
</dbReference>
<comment type="subcellular location">
    <subcellularLocation>
        <location evidence="4">Nucleus</location>
    </subcellularLocation>
</comment>
<reference evidence="7" key="1">
    <citation type="submission" date="2025-08" db="UniProtKB">
        <authorList>
            <consortium name="RefSeq"/>
        </authorList>
    </citation>
    <scope>IDENTIFICATION</scope>
    <source>
        <tissue evidence="7">Tentacle</tissue>
    </source>
</reference>
<dbReference type="SMART" id="SM00389">
    <property type="entry name" value="HOX"/>
    <property type="match status" value="1"/>
</dbReference>
<dbReference type="KEGG" id="aten:116288046"/>
<dbReference type="SUPFAM" id="SSF46689">
    <property type="entry name" value="Homeodomain-like"/>
    <property type="match status" value="1"/>
</dbReference>
<evidence type="ECO:0000313" key="6">
    <source>
        <dbReference type="Proteomes" id="UP000515163"/>
    </source>
</evidence>
<dbReference type="Proteomes" id="UP000515163">
    <property type="component" value="Unplaced"/>
</dbReference>
<gene>
    <name evidence="7" type="primary">LOC116288046</name>
</gene>
<evidence type="ECO:0000256" key="4">
    <source>
        <dbReference type="PROSITE-ProRule" id="PRU00108"/>
    </source>
</evidence>
<sequence>GNNVNEGQELIDLWDQAHYCIAEKEKNRTLTSLEKFRIRQKNLPPESICPLGKRRKISHSKKAVQILNSWFEDNSHYPYPSRAIVEDLCKRCGLSDKQIKTWFANARRKLKDPGLKQVERNIDSSYIDALDSHSTPKDLQKIHHPDFSNTTSQPRCLEDQVLRNVMSSRGNFEAPVGPFFHELAEPRVNIIPPLKLPHGMNSGRPSVILSWFREGLYSSPPSISPRYFHDNSYNLNTPLQGENLCPHWAIPGPGCTKDE</sequence>
<feature type="non-terminal residue" evidence="7">
    <location>
        <position position="1"/>
    </location>
</feature>
<evidence type="ECO:0000256" key="3">
    <source>
        <dbReference type="ARBA" id="ARBA00023242"/>
    </source>
</evidence>
<name>A0A6P8H516_ACTTE</name>
<dbReference type="PROSITE" id="PS50071">
    <property type="entry name" value="HOMEOBOX_2"/>
    <property type="match status" value="1"/>
</dbReference>
<feature type="domain" description="Homeobox" evidence="5">
    <location>
        <begin position="50"/>
        <end position="113"/>
    </location>
</feature>